<dbReference type="InterPro" id="IPR002347">
    <property type="entry name" value="SDR_fam"/>
</dbReference>
<keyword evidence="4" id="KW-1185">Reference proteome</keyword>
<evidence type="ECO:0000313" key="3">
    <source>
        <dbReference type="EMBL" id="GAA2042781.1"/>
    </source>
</evidence>
<gene>
    <name evidence="3" type="ORF">GCM10009839_52120</name>
</gene>
<accession>A0ABP5GB18</accession>
<dbReference type="Proteomes" id="UP001500751">
    <property type="component" value="Unassembled WGS sequence"/>
</dbReference>
<comment type="caution">
    <text evidence="3">The sequence shown here is derived from an EMBL/GenBank/DDBJ whole genome shotgun (WGS) entry which is preliminary data.</text>
</comment>
<comment type="similarity">
    <text evidence="1">Belongs to the short-chain dehydrogenases/reductases (SDR) family.</text>
</comment>
<evidence type="ECO:0000256" key="1">
    <source>
        <dbReference type="ARBA" id="ARBA00006484"/>
    </source>
</evidence>
<keyword evidence="2" id="KW-0560">Oxidoreductase</keyword>
<protein>
    <recommendedName>
        <fullName evidence="5">SDR family NAD(P)-dependent oxidoreductase</fullName>
    </recommendedName>
</protein>
<dbReference type="SUPFAM" id="SSF51735">
    <property type="entry name" value="NAD(P)-binding Rossmann-fold domains"/>
    <property type="match status" value="1"/>
</dbReference>
<proteinExistence type="inferred from homology"/>
<name>A0ABP5GB18_9ACTN</name>
<dbReference type="EMBL" id="BAAAQN010000034">
    <property type="protein sequence ID" value="GAA2042781.1"/>
    <property type="molecule type" value="Genomic_DNA"/>
</dbReference>
<dbReference type="Pfam" id="PF00106">
    <property type="entry name" value="adh_short"/>
    <property type="match status" value="1"/>
</dbReference>
<dbReference type="PANTHER" id="PTHR43639">
    <property type="entry name" value="OXIDOREDUCTASE, SHORT-CHAIN DEHYDROGENASE/REDUCTASE FAMILY (AFU_ORTHOLOGUE AFUA_5G02870)"/>
    <property type="match status" value="1"/>
</dbReference>
<sequence length="74" mass="7433">MGTLAGKVALVTGGSRGIGRAIAERLARQGARVGVHYTANADAAKQTVGAIEDAGGTAFAIRAELACVFHQANP</sequence>
<dbReference type="PANTHER" id="PTHR43639:SF1">
    <property type="entry name" value="SHORT-CHAIN DEHYDROGENASE_REDUCTASE FAMILY PROTEIN"/>
    <property type="match status" value="1"/>
</dbReference>
<dbReference type="Gene3D" id="3.40.50.720">
    <property type="entry name" value="NAD(P)-binding Rossmann-like Domain"/>
    <property type="match status" value="1"/>
</dbReference>
<organism evidence="3 4">
    <name type="scientific">Catenulispora yoronensis</name>
    <dbReference type="NCBI Taxonomy" id="450799"/>
    <lineage>
        <taxon>Bacteria</taxon>
        <taxon>Bacillati</taxon>
        <taxon>Actinomycetota</taxon>
        <taxon>Actinomycetes</taxon>
        <taxon>Catenulisporales</taxon>
        <taxon>Catenulisporaceae</taxon>
        <taxon>Catenulispora</taxon>
    </lineage>
</organism>
<evidence type="ECO:0008006" key="5">
    <source>
        <dbReference type="Google" id="ProtNLM"/>
    </source>
</evidence>
<evidence type="ECO:0000313" key="4">
    <source>
        <dbReference type="Proteomes" id="UP001500751"/>
    </source>
</evidence>
<dbReference type="InterPro" id="IPR036291">
    <property type="entry name" value="NAD(P)-bd_dom_sf"/>
</dbReference>
<reference evidence="4" key="1">
    <citation type="journal article" date="2019" name="Int. J. Syst. Evol. Microbiol.">
        <title>The Global Catalogue of Microorganisms (GCM) 10K type strain sequencing project: providing services to taxonomists for standard genome sequencing and annotation.</title>
        <authorList>
            <consortium name="The Broad Institute Genomics Platform"/>
            <consortium name="The Broad Institute Genome Sequencing Center for Infectious Disease"/>
            <person name="Wu L."/>
            <person name="Ma J."/>
        </authorList>
    </citation>
    <scope>NUCLEOTIDE SEQUENCE [LARGE SCALE GENOMIC DNA]</scope>
    <source>
        <strain evidence="4">JCM 16014</strain>
    </source>
</reference>
<evidence type="ECO:0000256" key="2">
    <source>
        <dbReference type="ARBA" id="ARBA00023002"/>
    </source>
</evidence>